<dbReference type="PROSITE" id="PS00018">
    <property type="entry name" value="EF_HAND_1"/>
    <property type="match status" value="1"/>
</dbReference>
<dbReference type="Pfam" id="PF13499">
    <property type="entry name" value="EF-hand_7"/>
    <property type="match status" value="1"/>
</dbReference>
<name>A0A7W6F0I0_9CAUL</name>
<dbReference type="InterPro" id="IPR002048">
    <property type="entry name" value="EF_hand_dom"/>
</dbReference>
<accession>A0A7W6F0I0</accession>
<dbReference type="EMBL" id="JACIDA010000002">
    <property type="protein sequence ID" value="MBB3872472.1"/>
    <property type="molecule type" value="Genomic_DNA"/>
</dbReference>
<organism evidence="2 3">
    <name type="scientific">Brevundimonas mediterranea</name>
    <dbReference type="NCBI Taxonomy" id="74329"/>
    <lineage>
        <taxon>Bacteria</taxon>
        <taxon>Pseudomonadati</taxon>
        <taxon>Pseudomonadota</taxon>
        <taxon>Alphaproteobacteria</taxon>
        <taxon>Caulobacterales</taxon>
        <taxon>Caulobacteraceae</taxon>
        <taxon>Brevundimonas</taxon>
    </lineage>
</organism>
<sequence>MTTISAAGSTLTQQLYQKLFDRLNIDGDDALTLDEISAVDAGNTKVSKAFETFDADADGRVTRAEMTPADTFGADTLNALIQAQSGSESISDQEYLADWFAQTDTDSDGLVSRSEREAAADLRRAAAYDAGYRSDRVVMARLGSDRDQPLSIDDFVAGRMRTLQPTQVSSLSPERQAEIRQLMESLRSDPAQAPPADDEPLASPEQIAADRAERASGPAGTARFLSREIEGLRAAEAARIAAAPMSDALAARLFQQALNSWTPSRDGQQAVAETRA</sequence>
<gene>
    <name evidence="2" type="ORF">GGR11_002025</name>
</gene>
<reference evidence="2 3" key="1">
    <citation type="submission" date="2020-08" db="EMBL/GenBank/DDBJ databases">
        <title>Genomic Encyclopedia of Type Strains, Phase IV (KMG-IV): sequencing the most valuable type-strain genomes for metagenomic binning, comparative biology and taxonomic classification.</title>
        <authorList>
            <person name="Goeker M."/>
        </authorList>
    </citation>
    <scope>NUCLEOTIDE SEQUENCE [LARGE SCALE GENOMIC DNA]</scope>
    <source>
        <strain evidence="2 3">DSM 14878</strain>
    </source>
</reference>
<evidence type="ECO:0000313" key="3">
    <source>
        <dbReference type="Proteomes" id="UP000532936"/>
    </source>
</evidence>
<dbReference type="Proteomes" id="UP000532936">
    <property type="component" value="Unassembled WGS sequence"/>
</dbReference>
<protein>
    <submittedName>
        <fullName evidence="2">Ca2+-binding EF-hand superfamily protein</fullName>
    </submittedName>
</protein>
<comment type="caution">
    <text evidence="2">The sequence shown here is derived from an EMBL/GenBank/DDBJ whole genome shotgun (WGS) entry which is preliminary data.</text>
</comment>
<proteinExistence type="predicted"/>
<dbReference type="InterPro" id="IPR011992">
    <property type="entry name" value="EF-hand-dom_pair"/>
</dbReference>
<feature type="domain" description="EF-hand" evidence="1">
    <location>
        <begin position="41"/>
        <end position="76"/>
    </location>
</feature>
<dbReference type="AlphaFoldDB" id="A0A7W6F0I0"/>
<dbReference type="InterPro" id="IPR018247">
    <property type="entry name" value="EF_Hand_1_Ca_BS"/>
</dbReference>
<dbReference type="SUPFAM" id="SSF47473">
    <property type="entry name" value="EF-hand"/>
    <property type="match status" value="2"/>
</dbReference>
<dbReference type="Gene3D" id="1.10.238.10">
    <property type="entry name" value="EF-hand"/>
    <property type="match status" value="2"/>
</dbReference>
<dbReference type="GO" id="GO:0005509">
    <property type="term" value="F:calcium ion binding"/>
    <property type="evidence" value="ECO:0007669"/>
    <property type="project" value="InterPro"/>
</dbReference>
<dbReference type="PROSITE" id="PS50222">
    <property type="entry name" value="EF_HAND_2"/>
    <property type="match status" value="1"/>
</dbReference>
<dbReference type="RefSeq" id="WP_183196624.1">
    <property type="nucleotide sequence ID" value="NZ_JACIDA010000002.1"/>
</dbReference>
<evidence type="ECO:0000259" key="1">
    <source>
        <dbReference type="PROSITE" id="PS50222"/>
    </source>
</evidence>
<evidence type="ECO:0000313" key="2">
    <source>
        <dbReference type="EMBL" id="MBB3872472.1"/>
    </source>
</evidence>